<dbReference type="InterPro" id="IPR011333">
    <property type="entry name" value="SKP1/BTB/POZ_sf"/>
</dbReference>
<organism evidence="1 2">
    <name type="scientific">Meristemomyces frigidus</name>
    <dbReference type="NCBI Taxonomy" id="1508187"/>
    <lineage>
        <taxon>Eukaryota</taxon>
        <taxon>Fungi</taxon>
        <taxon>Dikarya</taxon>
        <taxon>Ascomycota</taxon>
        <taxon>Pezizomycotina</taxon>
        <taxon>Dothideomycetes</taxon>
        <taxon>Dothideomycetidae</taxon>
        <taxon>Mycosphaerellales</taxon>
        <taxon>Teratosphaeriaceae</taxon>
        <taxon>Meristemomyces</taxon>
    </lineage>
</organism>
<gene>
    <name evidence="1" type="ORF">LTR62_006354</name>
</gene>
<dbReference type="PANTHER" id="PTHR47843:SF2">
    <property type="entry name" value="BTB DOMAIN-CONTAINING PROTEIN"/>
    <property type="match status" value="1"/>
</dbReference>
<sequence>MASPGTSRKHQIPDINMSNVANVLAVQAGLLDTFYVETDLICPRSPFFETARTRRWRSGRKQRPIYLPHVKPATFSAYLMLLQELQFRIPDEAGEAFPHLAHIYFLADKVGDLISTNLVIDQFISLVKETALVPNSTCVDLIYGNTVPSSPLRHLIVDYMVFDADEDCLNDESAHDFPPLFLRDIILGQRRLRDEWARSSDNALFWTGPAKKARLEKCYYHQHSAQFPACATAAEIMDVQEDGLVDAEENKMNDRCRIV</sequence>
<dbReference type="EMBL" id="JAVRRL010000055">
    <property type="protein sequence ID" value="KAK5109987.1"/>
    <property type="molecule type" value="Genomic_DNA"/>
</dbReference>
<dbReference type="Gene3D" id="3.30.710.10">
    <property type="entry name" value="Potassium Channel Kv1.1, Chain A"/>
    <property type="match status" value="1"/>
</dbReference>
<proteinExistence type="predicted"/>
<name>A0AAN7TCE8_9PEZI</name>
<reference evidence="1" key="1">
    <citation type="submission" date="2023-08" db="EMBL/GenBank/DDBJ databases">
        <title>Black Yeasts Isolated from many extreme environments.</title>
        <authorList>
            <person name="Coleine C."/>
            <person name="Stajich J.E."/>
            <person name="Selbmann L."/>
        </authorList>
    </citation>
    <scope>NUCLEOTIDE SEQUENCE</scope>
    <source>
        <strain evidence="1">CCFEE 5401</strain>
    </source>
</reference>
<dbReference type="AlphaFoldDB" id="A0AAN7TCE8"/>
<dbReference type="PANTHER" id="PTHR47843">
    <property type="entry name" value="BTB DOMAIN-CONTAINING PROTEIN-RELATED"/>
    <property type="match status" value="1"/>
</dbReference>
<evidence type="ECO:0000313" key="1">
    <source>
        <dbReference type="EMBL" id="KAK5109987.1"/>
    </source>
</evidence>
<accession>A0AAN7TCE8</accession>
<comment type="caution">
    <text evidence="1">The sequence shown here is derived from an EMBL/GenBank/DDBJ whole genome shotgun (WGS) entry which is preliminary data.</text>
</comment>
<dbReference type="Proteomes" id="UP001310890">
    <property type="component" value="Unassembled WGS sequence"/>
</dbReference>
<evidence type="ECO:0000313" key="2">
    <source>
        <dbReference type="Proteomes" id="UP001310890"/>
    </source>
</evidence>
<protein>
    <submittedName>
        <fullName evidence="1">Uncharacterized protein</fullName>
    </submittedName>
</protein>